<dbReference type="InterPro" id="IPR043917">
    <property type="entry name" value="DUF5753"/>
</dbReference>
<dbReference type="PROSITE" id="PS50943">
    <property type="entry name" value="HTH_CROC1"/>
    <property type="match status" value="1"/>
</dbReference>
<feature type="domain" description="HTH cro/C1-type" evidence="2">
    <location>
        <begin position="18"/>
        <end position="73"/>
    </location>
</feature>
<accession>A0A6F8Y161</accession>
<sequence length="330" mass="36238">MPPAPSPMVRRRRLGAELRRLREAAGLTGDQVIARVGWASASKLSRLENGRSRPDLSDVLDLLDLYEVTGATREELIGVTRDAGNTRGWLRSYPVMTQRQRSYAELEAGCAEIFEYGPVILPGLLQTPGYTRVRLLSSREVIAPDDAEDPETEIAARVARQSTLTRVAEPPRYEAVLEEAALGPRGGPAPVMAGQLRHLARLAGLPNVMLWVLPPSAKVADWYLPETAFSIYRFADPDDPDAVAVEALAADLILTEDDMLARYGRVFDWLRQAARPPAESLTWITEAAAALGPLAGDDAYAPPASLTPPVQRRRRTPQRPSQRTNPPPDR</sequence>
<dbReference type="Pfam" id="PF19054">
    <property type="entry name" value="DUF5753"/>
    <property type="match status" value="1"/>
</dbReference>
<dbReference type="EMBL" id="AP022870">
    <property type="protein sequence ID" value="BCB79844.1"/>
    <property type="molecule type" value="Genomic_DNA"/>
</dbReference>
<dbReference type="SUPFAM" id="SSF47413">
    <property type="entry name" value="lambda repressor-like DNA-binding domains"/>
    <property type="match status" value="1"/>
</dbReference>
<reference evidence="3 4" key="1">
    <citation type="submission" date="2020-03" db="EMBL/GenBank/DDBJ databases">
        <title>Whole genome shotgun sequence of Phytohabitans flavus NBRC 107702.</title>
        <authorList>
            <person name="Komaki H."/>
            <person name="Tamura T."/>
        </authorList>
    </citation>
    <scope>NUCLEOTIDE SEQUENCE [LARGE SCALE GENOMIC DNA]</scope>
    <source>
        <strain evidence="3 4">NBRC 107702</strain>
    </source>
</reference>
<dbReference type="InterPro" id="IPR010982">
    <property type="entry name" value="Lambda_DNA-bd_dom_sf"/>
</dbReference>
<evidence type="ECO:0000256" key="1">
    <source>
        <dbReference type="SAM" id="MobiDB-lite"/>
    </source>
</evidence>
<proteinExistence type="predicted"/>
<dbReference type="InterPro" id="IPR001387">
    <property type="entry name" value="Cro/C1-type_HTH"/>
</dbReference>
<feature type="region of interest" description="Disordered" evidence="1">
    <location>
        <begin position="295"/>
        <end position="330"/>
    </location>
</feature>
<dbReference type="CDD" id="cd00093">
    <property type="entry name" value="HTH_XRE"/>
    <property type="match status" value="1"/>
</dbReference>
<name>A0A6F8Y161_9ACTN</name>
<keyword evidence="4" id="KW-1185">Reference proteome</keyword>
<dbReference type="AlphaFoldDB" id="A0A6F8Y161"/>
<gene>
    <name evidence="3" type="ORF">Pflav_062540</name>
</gene>
<dbReference type="Gene3D" id="1.10.260.40">
    <property type="entry name" value="lambda repressor-like DNA-binding domains"/>
    <property type="match status" value="1"/>
</dbReference>
<dbReference type="GO" id="GO:0003677">
    <property type="term" value="F:DNA binding"/>
    <property type="evidence" value="ECO:0007669"/>
    <property type="project" value="InterPro"/>
</dbReference>
<dbReference type="SMART" id="SM00530">
    <property type="entry name" value="HTH_XRE"/>
    <property type="match status" value="1"/>
</dbReference>
<dbReference type="KEGG" id="pfla:Pflav_062540"/>
<reference evidence="3 4" key="2">
    <citation type="submission" date="2020-03" db="EMBL/GenBank/DDBJ databases">
        <authorList>
            <person name="Ichikawa N."/>
            <person name="Kimura A."/>
            <person name="Kitahashi Y."/>
            <person name="Uohara A."/>
        </authorList>
    </citation>
    <scope>NUCLEOTIDE SEQUENCE [LARGE SCALE GENOMIC DNA]</scope>
    <source>
        <strain evidence="3 4">NBRC 107702</strain>
    </source>
</reference>
<evidence type="ECO:0000259" key="2">
    <source>
        <dbReference type="PROSITE" id="PS50943"/>
    </source>
</evidence>
<dbReference type="Pfam" id="PF13560">
    <property type="entry name" value="HTH_31"/>
    <property type="match status" value="1"/>
</dbReference>
<evidence type="ECO:0000313" key="4">
    <source>
        <dbReference type="Proteomes" id="UP000502508"/>
    </source>
</evidence>
<evidence type="ECO:0000313" key="3">
    <source>
        <dbReference type="EMBL" id="BCB79844.1"/>
    </source>
</evidence>
<protein>
    <submittedName>
        <fullName evidence="3">Transcriptional regulator</fullName>
    </submittedName>
</protein>
<organism evidence="3 4">
    <name type="scientific">Phytohabitans flavus</name>
    <dbReference type="NCBI Taxonomy" id="1076124"/>
    <lineage>
        <taxon>Bacteria</taxon>
        <taxon>Bacillati</taxon>
        <taxon>Actinomycetota</taxon>
        <taxon>Actinomycetes</taxon>
        <taxon>Micromonosporales</taxon>
        <taxon>Micromonosporaceae</taxon>
    </lineage>
</organism>
<dbReference type="Proteomes" id="UP000502508">
    <property type="component" value="Chromosome"/>
</dbReference>